<sequence>MEKITGNDCNKKLSMKTNDDDKTMDDHGGQFYASSPTTGISLIEIMIRIMIRTSPTLSITTIRK</sequence>
<organism evidence="2 3">
    <name type="scientific">Dermatophagoides pteronyssinus</name>
    <name type="common">European house dust mite</name>
    <dbReference type="NCBI Taxonomy" id="6956"/>
    <lineage>
        <taxon>Eukaryota</taxon>
        <taxon>Metazoa</taxon>
        <taxon>Ecdysozoa</taxon>
        <taxon>Arthropoda</taxon>
        <taxon>Chelicerata</taxon>
        <taxon>Arachnida</taxon>
        <taxon>Acari</taxon>
        <taxon>Acariformes</taxon>
        <taxon>Sarcoptiformes</taxon>
        <taxon>Astigmata</taxon>
        <taxon>Psoroptidia</taxon>
        <taxon>Analgoidea</taxon>
        <taxon>Pyroglyphidae</taxon>
        <taxon>Dermatophagoidinae</taxon>
        <taxon>Dermatophagoides</taxon>
    </lineage>
</organism>
<keyword evidence="3" id="KW-1185">Reference proteome</keyword>
<feature type="region of interest" description="Disordered" evidence="1">
    <location>
        <begin position="1"/>
        <end position="30"/>
    </location>
</feature>
<reference evidence="2 3" key="2">
    <citation type="journal article" date="2022" name="Mol. Biol. Evol.">
        <title>Comparative Genomics Reveals Insights into the Divergent Evolution of Astigmatic Mites and Household Pest Adaptations.</title>
        <authorList>
            <person name="Xiong Q."/>
            <person name="Wan A.T."/>
            <person name="Liu X."/>
            <person name="Fung C.S."/>
            <person name="Xiao X."/>
            <person name="Malainual N."/>
            <person name="Hou J."/>
            <person name="Wang L."/>
            <person name="Wang M."/>
            <person name="Yang K.Y."/>
            <person name="Cui Y."/>
            <person name="Leung E.L."/>
            <person name="Nong W."/>
            <person name="Shin S.K."/>
            <person name="Au S.W."/>
            <person name="Jeong K.Y."/>
            <person name="Chew F.T."/>
            <person name="Hui J.H."/>
            <person name="Leung T.F."/>
            <person name="Tungtrongchitr A."/>
            <person name="Zhong N."/>
            <person name="Liu Z."/>
            <person name="Tsui S.K."/>
        </authorList>
    </citation>
    <scope>NUCLEOTIDE SEQUENCE [LARGE SCALE GENOMIC DNA]</scope>
    <source>
        <strain evidence="2">Derp</strain>
    </source>
</reference>
<reference evidence="2 3" key="1">
    <citation type="journal article" date="2018" name="J. Allergy Clin. Immunol.">
        <title>High-quality assembly of Dermatophagoides pteronyssinus genome and transcriptome reveals a wide range of novel allergens.</title>
        <authorList>
            <person name="Liu X.Y."/>
            <person name="Yang K.Y."/>
            <person name="Wang M.Q."/>
            <person name="Kwok J.S."/>
            <person name="Zeng X."/>
            <person name="Yang Z."/>
            <person name="Xiao X.J."/>
            <person name="Lau C.P."/>
            <person name="Li Y."/>
            <person name="Huang Z.M."/>
            <person name="Ba J.G."/>
            <person name="Yim A.K."/>
            <person name="Ouyang C.Y."/>
            <person name="Ngai S.M."/>
            <person name="Chan T.F."/>
            <person name="Leung E.L."/>
            <person name="Liu L."/>
            <person name="Liu Z.G."/>
            <person name="Tsui S.K."/>
        </authorList>
    </citation>
    <scope>NUCLEOTIDE SEQUENCE [LARGE SCALE GENOMIC DNA]</scope>
    <source>
        <strain evidence="2">Derp</strain>
    </source>
</reference>
<feature type="compositionally biased region" description="Basic and acidic residues" evidence="1">
    <location>
        <begin position="1"/>
        <end position="28"/>
    </location>
</feature>
<proteinExistence type="predicted"/>
<comment type="caution">
    <text evidence="2">The sequence shown here is derived from an EMBL/GenBank/DDBJ whole genome shotgun (WGS) entry which is preliminary data.</text>
</comment>
<protein>
    <submittedName>
        <fullName evidence="2">Uncharacterized protein</fullName>
    </submittedName>
</protein>
<dbReference type="EMBL" id="NJHN03000051">
    <property type="protein sequence ID" value="KAH9420269.1"/>
    <property type="molecule type" value="Genomic_DNA"/>
</dbReference>
<accession>A0ABQ8JCE7</accession>
<gene>
    <name evidence="2" type="ORF">DERP_011182</name>
</gene>
<evidence type="ECO:0000313" key="2">
    <source>
        <dbReference type="EMBL" id="KAH9420269.1"/>
    </source>
</evidence>
<dbReference type="Proteomes" id="UP000887458">
    <property type="component" value="Unassembled WGS sequence"/>
</dbReference>
<evidence type="ECO:0000313" key="3">
    <source>
        <dbReference type="Proteomes" id="UP000887458"/>
    </source>
</evidence>
<name>A0ABQ8JCE7_DERPT</name>
<evidence type="ECO:0000256" key="1">
    <source>
        <dbReference type="SAM" id="MobiDB-lite"/>
    </source>
</evidence>